<sequence>MCSIYQMKCFRRTLVTVVVSLTGKANVWTVPARTDDPVLHCHKRQSQSVVNQYGTFLPRFSDSCGGITGDFEAPHIFASQGVLCRRQPQEVLWAVIVMVCLSLGQTDKTPLSANLTNFHCVSHY</sequence>
<evidence type="ECO:0000313" key="1">
    <source>
        <dbReference type="EMBL" id="PCH36955.1"/>
    </source>
</evidence>
<organism evidence="1 2">
    <name type="scientific">Wolfiporia cocos (strain MD-104)</name>
    <name type="common">Brown rot fungus</name>
    <dbReference type="NCBI Taxonomy" id="742152"/>
    <lineage>
        <taxon>Eukaryota</taxon>
        <taxon>Fungi</taxon>
        <taxon>Dikarya</taxon>
        <taxon>Basidiomycota</taxon>
        <taxon>Agaricomycotina</taxon>
        <taxon>Agaricomycetes</taxon>
        <taxon>Polyporales</taxon>
        <taxon>Phaeolaceae</taxon>
        <taxon>Wolfiporia</taxon>
    </lineage>
</organism>
<name>A0A2H3J5K7_WOLCO</name>
<protein>
    <submittedName>
        <fullName evidence="1">Uncharacterized protein</fullName>
    </submittedName>
</protein>
<dbReference type="EMBL" id="KB467898">
    <property type="protein sequence ID" value="PCH36955.1"/>
    <property type="molecule type" value="Genomic_DNA"/>
</dbReference>
<gene>
    <name evidence="1" type="ORF">WOLCODRAFT_109456</name>
</gene>
<proteinExistence type="predicted"/>
<accession>A0A2H3J5K7</accession>
<reference evidence="1 2" key="1">
    <citation type="journal article" date="2012" name="Science">
        <title>The Paleozoic origin of enzymatic lignin decomposition reconstructed from 31 fungal genomes.</title>
        <authorList>
            <person name="Floudas D."/>
            <person name="Binder M."/>
            <person name="Riley R."/>
            <person name="Barry K."/>
            <person name="Blanchette R.A."/>
            <person name="Henrissat B."/>
            <person name="Martinez A.T."/>
            <person name="Otillar R."/>
            <person name="Spatafora J.W."/>
            <person name="Yadav J.S."/>
            <person name="Aerts A."/>
            <person name="Benoit I."/>
            <person name="Boyd A."/>
            <person name="Carlson A."/>
            <person name="Copeland A."/>
            <person name="Coutinho P.M."/>
            <person name="de Vries R.P."/>
            <person name="Ferreira P."/>
            <person name="Findley K."/>
            <person name="Foster B."/>
            <person name="Gaskell J."/>
            <person name="Glotzer D."/>
            <person name="Gorecki P."/>
            <person name="Heitman J."/>
            <person name="Hesse C."/>
            <person name="Hori C."/>
            <person name="Igarashi K."/>
            <person name="Jurgens J.A."/>
            <person name="Kallen N."/>
            <person name="Kersten P."/>
            <person name="Kohler A."/>
            <person name="Kuees U."/>
            <person name="Kumar T.K.A."/>
            <person name="Kuo A."/>
            <person name="LaButti K."/>
            <person name="Larrondo L.F."/>
            <person name="Lindquist E."/>
            <person name="Ling A."/>
            <person name="Lombard V."/>
            <person name="Lucas S."/>
            <person name="Lundell T."/>
            <person name="Martin R."/>
            <person name="McLaughlin D.J."/>
            <person name="Morgenstern I."/>
            <person name="Morin E."/>
            <person name="Murat C."/>
            <person name="Nagy L.G."/>
            <person name="Nolan M."/>
            <person name="Ohm R.A."/>
            <person name="Patyshakuliyeva A."/>
            <person name="Rokas A."/>
            <person name="Ruiz-Duenas F.J."/>
            <person name="Sabat G."/>
            <person name="Salamov A."/>
            <person name="Samejima M."/>
            <person name="Schmutz J."/>
            <person name="Slot J.C."/>
            <person name="St John F."/>
            <person name="Stenlid J."/>
            <person name="Sun H."/>
            <person name="Sun S."/>
            <person name="Syed K."/>
            <person name="Tsang A."/>
            <person name="Wiebenga A."/>
            <person name="Young D."/>
            <person name="Pisabarro A."/>
            <person name="Eastwood D.C."/>
            <person name="Martin F."/>
            <person name="Cullen D."/>
            <person name="Grigoriev I.V."/>
            <person name="Hibbett D.S."/>
        </authorList>
    </citation>
    <scope>NUCLEOTIDE SEQUENCE [LARGE SCALE GENOMIC DNA]</scope>
    <source>
        <strain evidence="1 2">MD-104</strain>
    </source>
</reference>
<feature type="non-terminal residue" evidence="1">
    <location>
        <position position="124"/>
    </location>
</feature>
<evidence type="ECO:0000313" key="2">
    <source>
        <dbReference type="Proteomes" id="UP000218811"/>
    </source>
</evidence>
<keyword evidence="2" id="KW-1185">Reference proteome</keyword>
<dbReference type="AlphaFoldDB" id="A0A2H3J5K7"/>
<dbReference type="Proteomes" id="UP000218811">
    <property type="component" value="Unassembled WGS sequence"/>
</dbReference>